<reference key="1">
    <citation type="journal article" date="2000" name="Nature">
        <title>Sequence and analysis of chromosome 3 of the plant Arabidopsis thaliana.</title>
        <authorList>
            <consortium name="European Union Chromosome 3 Arabidopsis Sequencing Consortium"/>
            <consortium name="Institute for Genomic Research"/>
            <consortium name="Kazusa DNA Research Institute"/>
            <person name="Salanoubat M."/>
            <person name="Lemcke K."/>
            <person name="Rieger M."/>
            <person name="Ansorge W."/>
            <person name="Unseld M."/>
            <person name="Fartmann B."/>
            <person name="Valle G."/>
            <person name="Blocker H."/>
            <person name="Perez-Alonso M."/>
            <person name="Obermaier B."/>
            <person name="Delseny M."/>
            <person name="Boutry M."/>
            <person name="Grivell L.A."/>
            <person name="Mache R."/>
            <person name="Puigdomenech P."/>
            <person name="De Simone V."/>
            <person name="Choisne N."/>
            <person name="Artiguenave F."/>
            <person name="Robert C."/>
            <person name="Brottier P."/>
            <person name="Wincker P."/>
            <person name="Cattolico L."/>
            <person name="Weissenbach J."/>
            <person name="Saurin W."/>
            <person name="Quetier F."/>
            <person name="Schafer M."/>
            <person name="Muller-Auer S."/>
            <person name="Gabel C."/>
            <person name="Fuchs M."/>
            <person name="Benes V."/>
            <person name="Wurmbach E."/>
            <person name="Drzonek H."/>
            <person name="Erfle H."/>
            <person name="Jordan N."/>
            <person name="Bangert S."/>
            <person name="Wiedelmann R."/>
            <person name="Kranz H."/>
            <person name="Voss H."/>
            <person name="Holland R."/>
            <person name="Brandt P."/>
            <person name="Nyakatura G."/>
            <person name="Vezzi A."/>
            <person name="D'Angelo M."/>
            <person name="Pallavicini A."/>
            <person name="Toppo S."/>
            <person name="Simionati B."/>
            <person name="Conrad A."/>
            <person name="Hornischer K."/>
            <person name="Kauer G."/>
            <person name="Lohnert T.H."/>
            <person name="Nordsiek G."/>
            <person name="Reichelt J."/>
            <person name="Scharfe M."/>
            <person name="Schon O."/>
            <person name="Bargues M."/>
            <person name="Terol J."/>
            <person name="Climent J."/>
            <person name="Navarro P."/>
            <person name="Collado C."/>
            <person name="Perez-Perez A."/>
            <person name="Ottenwalder B."/>
            <person name="Duchemin D."/>
            <person name="Cooke R."/>
            <person name="Laudie M."/>
            <person name="Berger-Llauro C."/>
            <person name="Purnelle B."/>
            <person name="Masuy D."/>
            <person name="de Haan M."/>
            <person name="Maarse A.C."/>
            <person name="Alcaraz J.P."/>
            <person name="Cottet A."/>
            <person name="Casacuberta E."/>
            <person name="Monfort A."/>
            <person name="Argiriou A."/>
            <person name="flores M."/>
            <person name="Liguori R."/>
            <person name="Vitale D."/>
            <person name="Mannhaupt G."/>
            <person name="Haase D."/>
            <person name="Schoof H."/>
            <person name="Rudd S."/>
            <person name="Zaccaria P."/>
            <person name="Mewes H.W."/>
            <person name="Mayer K.F."/>
            <person name="Kaul S."/>
            <person name="Town C.D."/>
            <person name="Koo H.L."/>
            <person name="Tallon L.J."/>
            <person name="Jenkins J."/>
            <person name="Rooney T."/>
            <person name="Rizzo M."/>
            <person name="Walts A."/>
            <person name="Utterback T."/>
            <person name="Fujii C.Y."/>
            <person name="Shea T.P."/>
            <person name="Creasy T.H."/>
            <person name="Haas B."/>
            <person name="Maiti R."/>
            <person name="Wu D."/>
            <person name="Peterson J."/>
            <person name="Van Aken S."/>
            <person name="Pai G."/>
            <person name="Militscher J."/>
            <person name="Sellers P."/>
            <person name="Gill J.E."/>
            <person name="Feldblyum T.V."/>
            <person name="Preuss D."/>
            <person name="Lin X."/>
            <person name="Nierman W.C."/>
            <person name="Salzberg S.L."/>
            <person name="White O."/>
            <person name="Venter J.C."/>
            <person name="Fraser C.M."/>
            <person name="Kaneko T."/>
            <person name="Nakamura Y."/>
            <person name="Sato S."/>
            <person name="Kato T."/>
            <person name="Asamizu E."/>
            <person name="Sasamoto S."/>
            <person name="Kimura T."/>
            <person name="Idesawa K."/>
            <person name="Kawashima K."/>
            <person name="Kishida Y."/>
            <person name="Kiyokawa C."/>
            <person name="Kohara M."/>
            <person name="Matsumoto M."/>
            <person name="Matsuno A."/>
            <person name="Muraki A."/>
            <person name="Nakayama S."/>
            <person name="Nakazaki N."/>
            <person name="Shinpo S."/>
            <person name="Takeuchi C."/>
            <person name="Wada T."/>
            <person name="Watanabe A."/>
            <person name="Yamada M."/>
            <person name="Yasuda M."/>
            <person name="Tabata S."/>
        </authorList>
    </citation>
    <scope>NUCLEOTIDE SEQUENCE [LARGE SCALE GENOMIC DNA]</scope>
    <source>
        <strain>cv. Columbia</strain>
    </source>
</reference>
<accession>Q9M1L5</accession>
<evidence type="ECO:0000313" key="2">
    <source>
        <dbReference type="EMBL" id="CAB86677.1"/>
    </source>
</evidence>
<proteinExistence type="predicted"/>
<sequence length="63" mass="6782">MATLAPSPNDVEGGKLAPPYVNNHRGDQGKEGYFHVVNSRESRVSAAHAAVQLATTEQHARDQ</sequence>
<reference evidence="2" key="3">
    <citation type="submission" date="2000-04" db="EMBL/GenBank/DDBJ databases">
        <authorList>
            <person name="EU Arabidopsis sequencing project"/>
        </authorList>
    </citation>
    <scope>NUCLEOTIDE SEQUENCE</scope>
</reference>
<reference evidence="2" key="2">
    <citation type="submission" date="2000-02" db="EMBL/GenBank/DDBJ databases">
        <authorList>
            <person name="Nyakatura G."/>
            <person name="Fartmann B."/>
            <person name="Dauner D."/>
            <person name="Sterr W."/>
            <person name="Holland R."/>
            <person name="Weichselgartner M."/>
            <person name="Mewes H.W."/>
            <person name="Rudd S."/>
            <person name="Lemcke K."/>
            <person name="Mayer K.F.X."/>
            <person name="Quetier F."/>
            <person name="Salanoubat M."/>
        </authorList>
    </citation>
    <scope>NUCLEOTIDE SEQUENCE</scope>
</reference>
<name>Q9M1L5_ARATH</name>
<feature type="region of interest" description="Disordered" evidence="1">
    <location>
        <begin position="1"/>
        <end position="29"/>
    </location>
</feature>
<evidence type="ECO:0000256" key="1">
    <source>
        <dbReference type="SAM" id="MobiDB-lite"/>
    </source>
</evidence>
<dbReference type="AlphaFoldDB" id="Q9M1L5"/>
<dbReference type="PIR" id="T47348">
    <property type="entry name" value="T47348"/>
</dbReference>
<dbReference type="EMBL" id="AL138654">
    <property type="protein sequence ID" value="CAB86677.1"/>
    <property type="molecule type" value="Genomic_DNA"/>
</dbReference>
<gene>
    <name evidence="2" type="primary">F18P9_60</name>
</gene>
<organism evidence="2">
    <name type="scientific">Arabidopsis thaliana</name>
    <name type="common">Mouse-ear cress</name>
    <dbReference type="NCBI Taxonomy" id="3702"/>
    <lineage>
        <taxon>Eukaryota</taxon>
        <taxon>Viridiplantae</taxon>
        <taxon>Streptophyta</taxon>
        <taxon>Embryophyta</taxon>
        <taxon>Tracheophyta</taxon>
        <taxon>Spermatophyta</taxon>
        <taxon>Magnoliopsida</taxon>
        <taxon>eudicotyledons</taxon>
        <taxon>Gunneridae</taxon>
        <taxon>Pentapetalae</taxon>
        <taxon>rosids</taxon>
        <taxon>malvids</taxon>
        <taxon>Brassicales</taxon>
        <taxon>Brassicaceae</taxon>
        <taxon>Camelineae</taxon>
        <taxon>Arabidopsis</taxon>
    </lineage>
</organism>
<protein>
    <submittedName>
        <fullName evidence="2">Uncharacterized protein F18P9_60</fullName>
    </submittedName>
</protein>